<keyword evidence="4" id="KW-1185">Reference proteome</keyword>
<reference evidence="3" key="1">
    <citation type="journal article" date="2014" name="Int. J. Syst. Evol. Microbiol.">
        <title>Complete genome sequence of Corynebacterium casei LMG S-19264T (=DSM 44701T), isolated from a smear-ripened cheese.</title>
        <authorList>
            <consortium name="US DOE Joint Genome Institute (JGI-PGF)"/>
            <person name="Walter F."/>
            <person name="Albersmeier A."/>
            <person name="Kalinowski J."/>
            <person name="Ruckert C."/>
        </authorList>
    </citation>
    <scope>NUCLEOTIDE SEQUENCE</scope>
    <source>
        <strain evidence="3">NBRC 110023</strain>
    </source>
</reference>
<gene>
    <name evidence="3" type="ORF">GCM10007852_21290</name>
</gene>
<dbReference type="InterPro" id="IPR052020">
    <property type="entry name" value="Cyclic_di-GMP/3'3'-cGAMP_PDE"/>
</dbReference>
<dbReference type="Gene3D" id="1.10.3210.10">
    <property type="entry name" value="Hypothetical protein af1432"/>
    <property type="match status" value="1"/>
</dbReference>
<dbReference type="InterPro" id="IPR011006">
    <property type="entry name" value="CheY-like_superfamily"/>
</dbReference>
<dbReference type="PANTHER" id="PTHR45228">
    <property type="entry name" value="CYCLIC DI-GMP PHOSPHODIESTERASE TM_0186-RELATED"/>
    <property type="match status" value="1"/>
</dbReference>
<dbReference type="Pfam" id="PF13487">
    <property type="entry name" value="HD_5"/>
    <property type="match status" value="1"/>
</dbReference>
<organism evidence="3 4">
    <name type="scientific">Agaribacter marinus</name>
    <dbReference type="NCBI Taxonomy" id="1431249"/>
    <lineage>
        <taxon>Bacteria</taxon>
        <taxon>Pseudomonadati</taxon>
        <taxon>Pseudomonadota</taxon>
        <taxon>Gammaproteobacteria</taxon>
        <taxon>Alteromonadales</taxon>
        <taxon>Alteromonadaceae</taxon>
        <taxon>Agaribacter</taxon>
    </lineage>
</organism>
<dbReference type="Proteomes" id="UP001156601">
    <property type="component" value="Unassembled WGS sequence"/>
</dbReference>
<feature type="modified residue" description="4-aspartylphosphate" evidence="1">
    <location>
        <position position="60"/>
    </location>
</feature>
<sequence length="425" mass="48221">MTDNTQSNKPKVLFLDDEINVLKSLKRALFKLDIDLLFTDSSEKALKIVSTQTLDVVVSDMKMPGMNGAEFLAEVVKLQPDTFRVVLSGYADIEPLQDAVNLGKAHRFLNKPWDNDDLIKVIEEGIERGRLKAENARLQSLTLEQNALLKNVKAELDKKVQLRTRQIKSVLTNLQRHSKALEKVLYNVIVINPNIDGQFARLVSDSANAVATEMGIDESECKTISFAALLCEIGMLGLPPEFYNKAFNTMNYEEKNSYMKQVSYAEQILSPVTDLEACIQLISKQFEEIHGNLEVVPMGSRIISVCRDYWRYRQGRITEHKLSDEDTIVELRKHIGTKYDESVLKTFINISKEMSLELIDGMMTSKKLEPGMILKQDLFNNQHILLLSEGHVFTAQSIAKLMQFERGAAKPFSFNVDIPEVEDEK</sequence>
<evidence type="ECO:0000259" key="2">
    <source>
        <dbReference type="PROSITE" id="PS50110"/>
    </source>
</evidence>
<evidence type="ECO:0000256" key="1">
    <source>
        <dbReference type="PROSITE-ProRule" id="PRU00169"/>
    </source>
</evidence>
<evidence type="ECO:0000313" key="4">
    <source>
        <dbReference type="Proteomes" id="UP001156601"/>
    </source>
</evidence>
<dbReference type="EMBL" id="BSOT01000005">
    <property type="protein sequence ID" value="GLR71221.1"/>
    <property type="molecule type" value="Genomic_DNA"/>
</dbReference>
<dbReference type="Pfam" id="PF00072">
    <property type="entry name" value="Response_reg"/>
    <property type="match status" value="1"/>
</dbReference>
<dbReference type="PROSITE" id="PS50110">
    <property type="entry name" value="RESPONSE_REGULATORY"/>
    <property type="match status" value="1"/>
</dbReference>
<dbReference type="SUPFAM" id="SSF52172">
    <property type="entry name" value="CheY-like"/>
    <property type="match status" value="1"/>
</dbReference>
<dbReference type="SMART" id="SM00448">
    <property type="entry name" value="REC"/>
    <property type="match status" value="1"/>
</dbReference>
<dbReference type="PANTHER" id="PTHR45228:SF8">
    <property type="entry name" value="TWO-COMPONENT RESPONSE REGULATOR-RELATED"/>
    <property type="match status" value="1"/>
</dbReference>
<dbReference type="RefSeq" id="WP_284217512.1">
    <property type="nucleotide sequence ID" value="NZ_BSOT01000005.1"/>
</dbReference>
<dbReference type="CDD" id="cd17569">
    <property type="entry name" value="REC_HupR-like"/>
    <property type="match status" value="1"/>
</dbReference>
<evidence type="ECO:0000313" key="3">
    <source>
        <dbReference type="EMBL" id="GLR71221.1"/>
    </source>
</evidence>
<reference evidence="3" key="2">
    <citation type="submission" date="2023-01" db="EMBL/GenBank/DDBJ databases">
        <title>Draft genome sequence of Agaribacter marinus strain NBRC 110023.</title>
        <authorList>
            <person name="Sun Q."/>
            <person name="Mori K."/>
        </authorList>
    </citation>
    <scope>NUCLEOTIDE SEQUENCE</scope>
    <source>
        <strain evidence="3">NBRC 110023</strain>
    </source>
</reference>
<name>A0AA37WHL7_9ALTE</name>
<proteinExistence type="predicted"/>
<dbReference type="Gene3D" id="3.40.50.2300">
    <property type="match status" value="1"/>
</dbReference>
<dbReference type="AlphaFoldDB" id="A0AA37WHL7"/>
<comment type="caution">
    <text evidence="3">The sequence shown here is derived from an EMBL/GenBank/DDBJ whole genome shotgun (WGS) entry which is preliminary data.</text>
</comment>
<dbReference type="SUPFAM" id="SSF109604">
    <property type="entry name" value="HD-domain/PDEase-like"/>
    <property type="match status" value="1"/>
</dbReference>
<accession>A0AA37WHL7</accession>
<protein>
    <submittedName>
        <fullName evidence="3">Two-component system response regulator</fullName>
    </submittedName>
</protein>
<dbReference type="InterPro" id="IPR001789">
    <property type="entry name" value="Sig_transdc_resp-reg_receiver"/>
</dbReference>
<feature type="domain" description="Response regulatory" evidence="2">
    <location>
        <begin position="11"/>
        <end position="126"/>
    </location>
</feature>
<keyword evidence="1" id="KW-0597">Phosphoprotein</keyword>
<dbReference type="GO" id="GO:0000160">
    <property type="term" value="P:phosphorelay signal transduction system"/>
    <property type="evidence" value="ECO:0007669"/>
    <property type="project" value="InterPro"/>
</dbReference>